<dbReference type="AlphaFoldDB" id="A0A917EQG4"/>
<keyword evidence="2" id="KW-0805">Transcription regulation</keyword>
<dbReference type="InterPro" id="IPR036388">
    <property type="entry name" value="WH-like_DNA-bd_sf"/>
</dbReference>
<dbReference type="PRINTS" id="PR00039">
    <property type="entry name" value="HTHLYSR"/>
</dbReference>
<comment type="similarity">
    <text evidence="1">Belongs to the LysR transcriptional regulatory family.</text>
</comment>
<proteinExistence type="inferred from homology"/>
<dbReference type="CDD" id="cd05466">
    <property type="entry name" value="PBP2_LTTR_substrate"/>
    <property type="match status" value="1"/>
</dbReference>
<dbReference type="Gene3D" id="1.10.10.10">
    <property type="entry name" value="Winged helix-like DNA-binding domain superfamily/Winged helix DNA-binding domain"/>
    <property type="match status" value="1"/>
</dbReference>
<sequence>MNLFDFQVFKYVAKFQSISLAAKELHMTQPAITHIINKMEKSYALALFERSRSGTILTDSGKKLLVSVERLLEEYERLEGVVAELQGKHLSTIVLATYPSVTLYCLAECMQSEDFNQSKYVLSVREGNYGKVVEWLSSGKADFSICRKENVIKGFRYEVIGDDPYVMVSPTTVPANLTIEDIKKYPFVMPLSGCKEELEPYLIANNIIINKVMESESITSTLALAQQLKGVTIVPLSSLNKHIRHEYTIQPIEINIQRELIMQWSSKKEVDTSFMSFIRHLLFQLQERAKRRDLHIEANCTE</sequence>
<dbReference type="RefSeq" id="WP_188388379.1">
    <property type="nucleotide sequence ID" value="NZ_BMFK01000001.1"/>
</dbReference>
<dbReference type="PANTHER" id="PTHR30126">
    <property type="entry name" value="HTH-TYPE TRANSCRIPTIONAL REGULATOR"/>
    <property type="match status" value="1"/>
</dbReference>
<dbReference type="SUPFAM" id="SSF53850">
    <property type="entry name" value="Periplasmic binding protein-like II"/>
    <property type="match status" value="1"/>
</dbReference>
<evidence type="ECO:0000313" key="6">
    <source>
        <dbReference type="EMBL" id="GGE71527.1"/>
    </source>
</evidence>
<dbReference type="GO" id="GO:0003700">
    <property type="term" value="F:DNA-binding transcription factor activity"/>
    <property type="evidence" value="ECO:0007669"/>
    <property type="project" value="InterPro"/>
</dbReference>
<reference evidence="6" key="1">
    <citation type="journal article" date="2014" name="Int. J. Syst. Evol. Microbiol.">
        <title>Complete genome sequence of Corynebacterium casei LMG S-19264T (=DSM 44701T), isolated from a smear-ripened cheese.</title>
        <authorList>
            <consortium name="US DOE Joint Genome Institute (JGI-PGF)"/>
            <person name="Walter F."/>
            <person name="Albersmeier A."/>
            <person name="Kalinowski J."/>
            <person name="Ruckert C."/>
        </authorList>
    </citation>
    <scope>NUCLEOTIDE SEQUENCE</scope>
    <source>
        <strain evidence="6">CGMCC 1.12698</strain>
    </source>
</reference>
<gene>
    <name evidence="6" type="ORF">GCM10007140_21820</name>
</gene>
<dbReference type="Gene3D" id="3.40.190.290">
    <property type="match status" value="1"/>
</dbReference>
<evidence type="ECO:0000259" key="5">
    <source>
        <dbReference type="PROSITE" id="PS50931"/>
    </source>
</evidence>
<comment type="caution">
    <text evidence="6">The sequence shown here is derived from an EMBL/GenBank/DDBJ whole genome shotgun (WGS) entry which is preliminary data.</text>
</comment>
<dbReference type="PROSITE" id="PS50931">
    <property type="entry name" value="HTH_LYSR"/>
    <property type="match status" value="1"/>
</dbReference>
<evidence type="ECO:0000256" key="1">
    <source>
        <dbReference type="ARBA" id="ARBA00009437"/>
    </source>
</evidence>
<dbReference type="Pfam" id="PF03466">
    <property type="entry name" value="LysR_substrate"/>
    <property type="match status" value="1"/>
</dbReference>
<evidence type="ECO:0000256" key="2">
    <source>
        <dbReference type="ARBA" id="ARBA00023015"/>
    </source>
</evidence>
<accession>A0A917EQG4</accession>
<dbReference type="GO" id="GO:0000976">
    <property type="term" value="F:transcription cis-regulatory region binding"/>
    <property type="evidence" value="ECO:0007669"/>
    <property type="project" value="TreeGrafter"/>
</dbReference>
<keyword evidence="4" id="KW-0804">Transcription</keyword>
<evidence type="ECO:0000256" key="3">
    <source>
        <dbReference type="ARBA" id="ARBA00023125"/>
    </source>
</evidence>
<dbReference type="InterPro" id="IPR005119">
    <property type="entry name" value="LysR_subst-bd"/>
</dbReference>
<dbReference type="InterPro" id="IPR036390">
    <property type="entry name" value="WH_DNA-bd_sf"/>
</dbReference>
<organism evidence="6 7">
    <name type="scientific">Priestia taiwanensis</name>
    <dbReference type="NCBI Taxonomy" id="1347902"/>
    <lineage>
        <taxon>Bacteria</taxon>
        <taxon>Bacillati</taxon>
        <taxon>Bacillota</taxon>
        <taxon>Bacilli</taxon>
        <taxon>Bacillales</taxon>
        <taxon>Bacillaceae</taxon>
        <taxon>Priestia</taxon>
    </lineage>
</organism>
<dbReference type="SUPFAM" id="SSF46785">
    <property type="entry name" value="Winged helix' DNA-binding domain"/>
    <property type="match status" value="1"/>
</dbReference>
<reference evidence="6" key="2">
    <citation type="submission" date="2020-09" db="EMBL/GenBank/DDBJ databases">
        <authorList>
            <person name="Sun Q."/>
            <person name="Zhou Y."/>
        </authorList>
    </citation>
    <scope>NUCLEOTIDE SEQUENCE</scope>
    <source>
        <strain evidence="6">CGMCC 1.12698</strain>
    </source>
</reference>
<dbReference type="EMBL" id="BMFK01000001">
    <property type="protein sequence ID" value="GGE71527.1"/>
    <property type="molecule type" value="Genomic_DNA"/>
</dbReference>
<protein>
    <submittedName>
        <fullName evidence="6">LysR family transcriptional regulator</fullName>
    </submittedName>
</protein>
<dbReference type="InterPro" id="IPR000847">
    <property type="entry name" value="LysR_HTH_N"/>
</dbReference>
<name>A0A917EQG4_9BACI</name>
<evidence type="ECO:0000256" key="4">
    <source>
        <dbReference type="ARBA" id="ARBA00023163"/>
    </source>
</evidence>
<dbReference type="PANTHER" id="PTHR30126:SF40">
    <property type="entry name" value="HTH-TYPE TRANSCRIPTIONAL REGULATOR GLTR"/>
    <property type="match status" value="1"/>
</dbReference>
<feature type="domain" description="HTH lysR-type" evidence="5">
    <location>
        <begin position="1"/>
        <end position="58"/>
    </location>
</feature>
<keyword evidence="7" id="KW-1185">Reference proteome</keyword>
<dbReference type="Proteomes" id="UP000605259">
    <property type="component" value="Unassembled WGS sequence"/>
</dbReference>
<keyword evidence="3" id="KW-0238">DNA-binding</keyword>
<dbReference type="Pfam" id="PF00126">
    <property type="entry name" value="HTH_1"/>
    <property type="match status" value="1"/>
</dbReference>
<evidence type="ECO:0000313" key="7">
    <source>
        <dbReference type="Proteomes" id="UP000605259"/>
    </source>
</evidence>